<gene>
    <name evidence="1" type="ORF">SAPINGB_P002095</name>
</gene>
<dbReference type="AlphaFoldDB" id="A0A5E8BK62"/>
<dbReference type="SUPFAM" id="SSF52833">
    <property type="entry name" value="Thioredoxin-like"/>
    <property type="match status" value="1"/>
</dbReference>
<sequence length="163" mass="18340">MKRFFITTLCRPHTALLLSAATTSTALYHFTRPIHASAASAAATPNNRIYFPVRYDYEFDSLALLPTPLLANFTLRGDVASDRLTAALIRIVSYETEKEISAVDIEVDEPTTRDLMYKYNVNKIPTVVALKGGIPIGSYTLPDDFKEVDWQDFKQWIESMASK</sequence>
<evidence type="ECO:0000313" key="2">
    <source>
        <dbReference type="Proteomes" id="UP000398389"/>
    </source>
</evidence>
<dbReference type="GeneID" id="43580915"/>
<reference evidence="1 2" key="1">
    <citation type="submission" date="2019-09" db="EMBL/GenBank/DDBJ databases">
        <authorList>
            <person name="Brejova B."/>
        </authorList>
    </citation>
    <scope>NUCLEOTIDE SEQUENCE [LARGE SCALE GENOMIC DNA]</scope>
</reference>
<dbReference type="InterPro" id="IPR036249">
    <property type="entry name" value="Thioredoxin-like_sf"/>
</dbReference>
<name>A0A5E8BK62_9ASCO</name>
<proteinExistence type="predicted"/>
<dbReference type="Proteomes" id="UP000398389">
    <property type="component" value="Unassembled WGS sequence"/>
</dbReference>
<dbReference type="RefSeq" id="XP_031852706.1">
    <property type="nucleotide sequence ID" value="XM_031996815.1"/>
</dbReference>
<keyword evidence="2" id="KW-1185">Reference proteome</keyword>
<evidence type="ECO:0000313" key="1">
    <source>
        <dbReference type="EMBL" id="VVT49083.1"/>
    </source>
</evidence>
<evidence type="ECO:0008006" key="3">
    <source>
        <dbReference type="Google" id="ProtNLM"/>
    </source>
</evidence>
<organism evidence="1 2">
    <name type="scientific">Magnusiomyces paraingens</name>
    <dbReference type="NCBI Taxonomy" id="2606893"/>
    <lineage>
        <taxon>Eukaryota</taxon>
        <taxon>Fungi</taxon>
        <taxon>Dikarya</taxon>
        <taxon>Ascomycota</taxon>
        <taxon>Saccharomycotina</taxon>
        <taxon>Dipodascomycetes</taxon>
        <taxon>Dipodascales</taxon>
        <taxon>Dipodascaceae</taxon>
        <taxon>Magnusiomyces</taxon>
    </lineage>
</organism>
<protein>
    <recommendedName>
        <fullName evidence="3">Thioredoxin domain-containing protein</fullName>
    </recommendedName>
</protein>
<accession>A0A5E8BK62</accession>
<dbReference type="EMBL" id="CABVLU010000002">
    <property type="protein sequence ID" value="VVT49083.1"/>
    <property type="molecule type" value="Genomic_DNA"/>
</dbReference>
<dbReference type="OrthoDB" id="19690at2759"/>